<feature type="domain" description="Gcp-like" evidence="1">
    <location>
        <begin position="32"/>
        <end position="225"/>
    </location>
</feature>
<dbReference type="EMBL" id="JAUSTO010000001">
    <property type="protein sequence ID" value="MDQ0151334.1"/>
    <property type="molecule type" value="Genomic_DNA"/>
</dbReference>
<evidence type="ECO:0000259" key="1">
    <source>
        <dbReference type="Pfam" id="PF00814"/>
    </source>
</evidence>
<dbReference type="Gene3D" id="3.30.420.40">
    <property type="match status" value="2"/>
</dbReference>
<dbReference type="InterPro" id="IPR043129">
    <property type="entry name" value="ATPase_NBD"/>
</dbReference>
<dbReference type="InterPro" id="IPR022496">
    <property type="entry name" value="T6A_TsaB"/>
</dbReference>
<evidence type="ECO:0000313" key="2">
    <source>
        <dbReference type="EMBL" id="MDQ0151334.1"/>
    </source>
</evidence>
<dbReference type="CDD" id="cd24032">
    <property type="entry name" value="ASKHA_NBD_TsaB"/>
    <property type="match status" value="1"/>
</dbReference>
<comment type="caution">
    <text evidence="2">The sequence shown here is derived from an EMBL/GenBank/DDBJ whole genome shotgun (WGS) entry which is preliminary data.</text>
</comment>
<evidence type="ECO:0000313" key="3">
    <source>
        <dbReference type="Proteomes" id="UP001241537"/>
    </source>
</evidence>
<dbReference type="RefSeq" id="WP_307251722.1">
    <property type="nucleotide sequence ID" value="NZ_JAUSTO010000001.1"/>
</dbReference>
<dbReference type="PANTHER" id="PTHR11735:SF11">
    <property type="entry name" value="TRNA THREONYLCARBAMOYLADENOSINE BIOSYNTHESIS PROTEIN TSAB"/>
    <property type="match status" value="1"/>
</dbReference>
<keyword evidence="3" id="KW-1185">Reference proteome</keyword>
<gene>
    <name evidence="2" type="ORF">J2S20_000008</name>
</gene>
<dbReference type="InterPro" id="IPR000905">
    <property type="entry name" value="Gcp-like_dom"/>
</dbReference>
<dbReference type="AlphaFoldDB" id="A0AAE3V7N4"/>
<dbReference type="SUPFAM" id="SSF53067">
    <property type="entry name" value="Actin-like ATPase domain"/>
    <property type="match status" value="2"/>
</dbReference>
<reference evidence="2" key="1">
    <citation type="submission" date="2023-07" db="EMBL/GenBank/DDBJ databases">
        <title>Genomic Encyclopedia of Type Strains, Phase IV (KMG-IV): sequencing the most valuable type-strain genomes for metagenomic binning, comparative biology and taxonomic classification.</title>
        <authorList>
            <person name="Goeker M."/>
        </authorList>
    </citation>
    <scope>NUCLEOTIDE SEQUENCE</scope>
    <source>
        <strain evidence="2">DSM 19659</strain>
    </source>
</reference>
<name>A0AAE3V7N4_9FIRM</name>
<sequence length="253" mass="26861">MKILGIESAALTASVAIVTDGLLTAEYTLNHKKTHSQTLLPMLDEISRMAELDKGDIDAVAVSAGPGSFTGLRIGAATAKGLGLALGCPLVAVPTTAALAYNLWGSEALLCPIMDARRNQVYNGLYRCSERLKTLVPARALSVTELLKELNQRGERVIFLGDGVPVLRESAEATLQIPYSFAPAHMSSQRAASVAALGAELFQTGDVVEAAAFSPDYLRLSQAEREREEAVRLSAERELAAGIAPSKLGERGR</sequence>
<dbReference type="Proteomes" id="UP001241537">
    <property type="component" value="Unassembled WGS sequence"/>
</dbReference>
<dbReference type="Pfam" id="PF00814">
    <property type="entry name" value="TsaD"/>
    <property type="match status" value="1"/>
</dbReference>
<dbReference type="GO" id="GO:0005829">
    <property type="term" value="C:cytosol"/>
    <property type="evidence" value="ECO:0007669"/>
    <property type="project" value="TreeGrafter"/>
</dbReference>
<dbReference type="GO" id="GO:0002949">
    <property type="term" value="P:tRNA threonylcarbamoyladenosine modification"/>
    <property type="evidence" value="ECO:0007669"/>
    <property type="project" value="InterPro"/>
</dbReference>
<proteinExistence type="predicted"/>
<organism evidence="2 3">
    <name type="scientific">Moryella indoligenes</name>
    <dbReference type="NCBI Taxonomy" id="371674"/>
    <lineage>
        <taxon>Bacteria</taxon>
        <taxon>Bacillati</taxon>
        <taxon>Bacillota</taxon>
        <taxon>Clostridia</taxon>
        <taxon>Lachnospirales</taxon>
        <taxon>Lachnospiraceae</taxon>
        <taxon>Moryella</taxon>
    </lineage>
</organism>
<protein>
    <submittedName>
        <fullName evidence="2">tRNA threonylcarbamoyladenosine biosynthesis protein TsaB</fullName>
    </submittedName>
</protein>
<dbReference type="PANTHER" id="PTHR11735">
    <property type="entry name" value="TRNA N6-ADENOSINE THREONYLCARBAMOYLTRANSFERASE"/>
    <property type="match status" value="1"/>
</dbReference>
<dbReference type="NCBIfam" id="TIGR03725">
    <property type="entry name" value="T6A_YeaZ"/>
    <property type="match status" value="1"/>
</dbReference>
<accession>A0AAE3V7N4</accession>